<reference evidence="2 3" key="1">
    <citation type="submission" date="2015-02" db="EMBL/GenBank/DDBJ databases">
        <title>Draft genome sequences of ten Microbacterium spp. with emphasis on heavy metal contaminated environments.</title>
        <authorList>
            <person name="Corretto E."/>
        </authorList>
    </citation>
    <scope>NUCLEOTIDE SEQUENCE [LARGE SCALE GENOMIC DNA]</scope>
    <source>
        <strain evidence="2 3">DSM 18659</strain>
    </source>
</reference>
<gene>
    <name evidence="2" type="ORF">RR49_00727</name>
</gene>
<accession>A0A0F0LWC6</accession>
<organism evidence="2 3">
    <name type="scientific">Microbacterium ginsengisoli</name>
    <dbReference type="NCBI Taxonomy" id="400772"/>
    <lineage>
        <taxon>Bacteria</taxon>
        <taxon>Bacillati</taxon>
        <taxon>Actinomycetota</taxon>
        <taxon>Actinomycetes</taxon>
        <taxon>Micrococcales</taxon>
        <taxon>Microbacteriaceae</taxon>
        <taxon>Microbacterium</taxon>
    </lineage>
</organism>
<dbReference type="EMBL" id="JYIY01000062">
    <property type="protein sequence ID" value="KJL38320.1"/>
    <property type="molecule type" value="Genomic_DNA"/>
</dbReference>
<dbReference type="STRING" id="400772.RR49_00727"/>
<dbReference type="InterPro" id="IPR011201">
    <property type="entry name" value="Zinc-ribbon_6_bact"/>
</dbReference>
<dbReference type="Gene3D" id="3.40.390.70">
    <property type="match status" value="1"/>
</dbReference>
<name>A0A0F0LWC6_9MICO</name>
<protein>
    <recommendedName>
        <fullName evidence="1">Zinc-ribbon domain-containing protein</fullName>
    </recommendedName>
</protein>
<dbReference type="AlphaFoldDB" id="A0A0F0LWC6"/>
<evidence type="ECO:0000313" key="2">
    <source>
        <dbReference type="EMBL" id="KJL38320.1"/>
    </source>
</evidence>
<feature type="domain" description="Zinc-ribbon" evidence="1">
    <location>
        <begin position="4"/>
        <end position="87"/>
    </location>
</feature>
<dbReference type="PATRIC" id="fig|400772.4.peg.760"/>
<dbReference type="InterPro" id="IPR031321">
    <property type="entry name" value="UCP012641"/>
</dbReference>
<dbReference type="Proteomes" id="UP000033451">
    <property type="component" value="Unassembled WGS sequence"/>
</dbReference>
<evidence type="ECO:0000313" key="3">
    <source>
        <dbReference type="Proteomes" id="UP000033451"/>
    </source>
</evidence>
<keyword evidence="3" id="KW-1185">Reference proteome</keyword>
<dbReference type="Pfam" id="PF15887">
    <property type="entry name" value="Peptidase_Mx"/>
    <property type="match status" value="1"/>
</dbReference>
<proteinExistence type="predicted"/>
<sequence>MKAFACRVCGSRLFFENSVCVTCGTGLGFSRGEADIVPVDAAGRYVDAAGLVWHVCRNLALTGCTWLAPLEGGQCAACDLTRTRPNDADAAGLAYLVDAERAKRYLVFELDRLGVPVVPKSADAIDGLCFDLLSSETAPVVTGHDDGVVTIDLAEADDAHRESVRAQLGETYRTMLGHLRHEVGHYIQWRFLRDDDLVARSRELFGDERADYGEALDRHYADGAPAGWEASFISAYATMHPFEDFAETWAHFLHICDSVETARAYALAAVGDIRSAPRFSEVVRLIWMPLATALNMMNRAMGKHDLYPFVIPEPVLDKLDLIAQLQHRVAAGGVED</sequence>
<evidence type="ECO:0000259" key="1">
    <source>
        <dbReference type="Pfam" id="PF10005"/>
    </source>
</evidence>
<dbReference type="OrthoDB" id="256753at2"/>
<dbReference type="RefSeq" id="WP_045246709.1">
    <property type="nucleotide sequence ID" value="NZ_JYIY01000062.1"/>
</dbReference>
<dbReference type="Pfam" id="PF10005">
    <property type="entry name" value="Zn_ribbon_DZR_6"/>
    <property type="match status" value="1"/>
</dbReference>
<dbReference type="PIRSF" id="PIRSF012641">
    <property type="entry name" value="UCP012641"/>
    <property type="match status" value="1"/>
</dbReference>
<comment type="caution">
    <text evidence="2">The sequence shown here is derived from an EMBL/GenBank/DDBJ whole genome shotgun (WGS) entry which is preliminary data.</text>
</comment>